<proteinExistence type="predicted"/>
<organism evidence="1 2">
    <name type="scientific">Aphis craccivora</name>
    <name type="common">Cowpea aphid</name>
    <dbReference type="NCBI Taxonomy" id="307492"/>
    <lineage>
        <taxon>Eukaryota</taxon>
        <taxon>Metazoa</taxon>
        <taxon>Ecdysozoa</taxon>
        <taxon>Arthropoda</taxon>
        <taxon>Hexapoda</taxon>
        <taxon>Insecta</taxon>
        <taxon>Pterygota</taxon>
        <taxon>Neoptera</taxon>
        <taxon>Paraneoptera</taxon>
        <taxon>Hemiptera</taxon>
        <taxon>Sternorrhyncha</taxon>
        <taxon>Aphidomorpha</taxon>
        <taxon>Aphidoidea</taxon>
        <taxon>Aphididae</taxon>
        <taxon>Aphidini</taxon>
        <taxon>Aphis</taxon>
        <taxon>Aphis</taxon>
    </lineage>
</organism>
<accession>A0A6G0ZMS1</accession>
<comment type="caution">
    <text evidence="1">The sequence shown here is derived from an EMBL/GenBank/DDBJ whole genome shotgun (WGS) entry which is preliminary data.</text>
</comment>
<dbReference type="OrthoDB" id="10594541at2759"/>
<name>A0A6G0ZMS1_APHCR</name>
<gene>
    <name evidence="1" type="ORF">FWK35_00001200</name>
</gene>
<protein>
    <submittedName>
        <fullName evidence="1">Uncharacterized protein</fullName>
    </submittedName>
</protein>
<evidence type="ECO:0000313" key="1">
    <source>
        <dbReference type="EMBL" id="KAF0772463.1"/>
    </source>
</evidence>
<reference evidence="1 2" key="1">
    <citation type="submission" date="2019-08" db="EMBL/GenBank/DDBJ databases">
        <title>Whole genome of Aphis craccivora.</title>
        <authorList>
            <person name="Voronova N.V."/>
            <person name="Shulinski R.S."/>
            <person name="Bandarenka Y.V."/>
            <person name="Zhorov D.G."/>
            <person name="Warner D."/>
        </authorList>
    </citation>
    <scope>NUCLEOTIDE SEQUENCE [LARGE SCALE GENOMIC DNA]</scope>
    <source>
        <strain evidence="1">180601</strain>
        <tissue evidence="1">Whole Body</tissue>
    </source>
</reference>
<dbReference type="AlphaFoldDB" id="A0A6G0ZMS1"/>
<sequence>MFELLFNNACDIAISMEPPPATNLGFNIMFLATCKASCKFLSTSFNISLLGPLSNIVQAFGLMHSVMNVKYSSPIFLTSKRPASVPT</sequence>
<evidence type="ECO:0000313" key="2">
    <source>
        <dbReference type="Proteomes" id="UP000478052"/>
    </source>
</evidence>
<dbReference type="EMBL" id="VUJU01000172">
    <property type="protein sequence ID" value="KAF0772463.1"/>
    <property type="molecule type" value="Genomic_DNA"/>
</dbReference>
<dbReference type="Proteomes" id="UP000478052">
    <property type="component" value="Unassembled WGS sequence"/>
</dbReference>
<keyword evidence="2" id="KW-1185">Reference proteome</keyword>